<dbReference type="KEGG" id="tact:SG35_007320"/>
<evidence type="ECO:0000256" key="2">
    <source>
        <dbReference type="ARBA" id="ARBA00023027"/>
    </source>
</evidence>
<evidence type="ECO:0000313" key="5">
    <source>
        <dbReference type="Proteomes" id="UP000032568"/>
    </source>
</evidence>
<dbReference type="GO" id="GO:0051287">
    <property type="term" value="F:NAD binding"/>
    <property type="evidence" value="ECO:0007669"/>
    <property type="project" value="InterPro"/>
</dbReference>
<dbReference type="InterPro" id="IPR006140">
    <property type="entry name" value="D-isomer_DH_NAD-bd"/>
</dbReference>
<dbReference type="GO" id="GO:0016491">
    <property type="term" value="F:oxidoreductase activity"/>
    <property type="evidence" value="ECO:0007669"/>
    <property type="project" value="UniProtKB-KW"/>
</dbReference>
<dbReference type="CDD" id="cd12164">
    <property type="entry name" value="GDH_like_2"/>
    <property type="match status" value="1"/>
</dbReference>
<dbReference type="InterPro" id="IPR036291">
    <property type="entry name" value="NAD(P)-bd_dom_sf"/>
</dbReference>
<organism evidence="4 5">
    <name type="scientific">Thalassomonas actiniarum</name>
    <dbReference type="NCBI Taxonomy" id="485447"/>
    <lineage>
        <taxon>Bacteria</taxon>
        <taxon>Pseudomonadati</taxon>
        <taxon>Pseudomonadota</taxon>
        <taxon>Gammaproteobacteria</taxon>
        <taxon>Alteromonadales</taxon>
        <taxon>Colwelliaceae</taxon>
        <taxon>Thalassomonas</taxon>
    </lineage>
</organism>
<dbReference type="RefSeq" id="WP_044830622.1">
    <property type="nucleotide sequence ID" value="NZ_CP059735.1"/>
</dbReference>
<sequence>MSIALLVTDRNLTVLAQGLKQALPGVNIQCWPDITQPEEVEFAVAWQQPKNCWAKLPALKVISSLGAGCDALLSDPGLPGNVRITRIVDPGLSGQMAEYVLASILMLKCRFTAYFRQQQQASWQVLPKESRRQKVTLLGVGSIGEVVAGRLMNNGFEVSGWRRSQKTHPDYRVYYGQDQLGQALADADYVVSILPNTPATQGLINKAFFEKLKPGCFLINVGRGQAVNDGDLIDALDKQVIAGAVLDVFNQEPLPEDHAFWRHESVLLTPHISAITDQQEVIAQIAGNYKRFQQGQLLDNLVDVAKGY</sequence>
<gene>
    <name evidence="4" type="ORF">SG35_007320</name>
</gene>
<proteinExistence type="predicted"/>
<dbReference type="SUPFAM" id="SSF51735">
    <property type="entry name" value="NAD(P)-binding Rossmann-fold domains"/>
    <property type="match status" value="1"/>
</dbReference>
<evidence type="ECO:0000313" key="4">
    <source>
        <dbReference type="EMBL" id="WDE00442.1"/>
    </source>
</evidence>
<evidence type="ECO:0000256" key="1">
    <source>
        <dbReference type="ARBA" id="ARBA00023002"/>
    </source>
</evidence>
<reference evidence="4 5" key="2">
    <citation type="journal article" date="2022" name="Mar. Drugs">
        <title>Bioassay-Guided Fractionation Leads to the Detection of Cholic Acid Generated by the Rare Thalassomonas sp.</title>
        <authorList>
            <person name="Pheiffer F."/>
            <person name="Schneider Y.K."/>
            <person name="Hansen E.H."/>
            <person name="Andersen J.H."/>
            <person name="Isaksson J."/>
            <person name="Busche T."/>
            <person name="R C."/>
            <person name="Kalinowski J."/>
            <person name="Zyl L.V."/>
            <person name="Trindade M."/>
        </authorList>
    </citation>
    <scope>NUCLEOTIDE SEQUENCE [LARGE SCALE GENOMIC DNA]</scope>
    <source>
        <strain evidence="4 5">A5K-106</strain>
    </source>
</reference>
<dbReference type="AlphaFoldDB" id="A0AAE9YTF3"/>
<keyword evidence="5" id="KW-1185">Reference proteome</keyword>
<evidence type="ECO:0000259" key="3">
    <source>
        <dbReference type="Pfam" id="PF02826"/>
    </source>
</evidence>
<feature type="domain" description="D-isomer specific 2-hydroxyacid dehydrogenase NAD-binding" evidence="3">
    <location>
        <begin position="102"/>
        <end position="273"/>
    </location>
</feature>
<keyword evidence="2" id="KW-0520">NAD</keyword>
<keyword evidence="1" id="KW-0560">Oxidoreductase</keyword>
<dbReference type="Proteomes" id="UP000032568">
    <property type="component" value="Chromosome"/>
</dbReference>
<dbReference type="PANTHER" id="PTHR43333">
    <property type="entry name" value="2-HACID_DH_C DOMAIN-CONTAINING PROTEIN"/>
    <property type="match status" value="1"/>
</dbReference>
<reference evidence="4 5" key="1">
    <citation type="journal article" date="2015" name="Genome Announc.">
        <title>Draft Genome Sequences of Marine Isolates of Thalassomonas viridans and Thalassomonas actiniarum.</title>
        <authorList>
            <person name="Olonade I."/>
            <person name="van Zyl L.J."/>
            <person name="Trindade M."/>
        </authorList>
    </citation>
    <scope>NUCLEOTIDE SEQUENCE [LARGE SCALE GENOMIC DNA]</scope>
    <source>
        <strain evidence="4 5">A5K-106</strain>
    </source>
</reference>
<accession>A0AAE9YTF3</accession>
<dbReference type="Gene3D" id="3.40.50.720">
    <property type="entry name" value="NAD(P)-binding Rossmann-like Domain"/>
    <property type="match status" value="2"/>
</dbReference>
<name>A0AAE9YTF3_9GAMM</name>
<dbReference type="Pfam" id="PF02826">
    <property type="entry name" value="2-Hacid_dh_C"/>
    <property type="match status" value="1"/>
</dbReference>
<protein>
    <submittedName>
        <fullName evidence="4">Glyoxylate/hydroxypyruvate reductase A</fullName>
    </submittedName>
</protein>
<dbReference type="PANTHER" id="PTHR43333:SF1">
    <property type="entry name" value="D-ISOMER SPECIFIC 2-HYDROXYACID DEHYDROGENASE NAD-BINDING DOMAIN-CONTAINING PROTEIN"/>
    <property type="match status" value="1"/>
</dbReference>
<dbReference type="EMBL" id="CP059735">
    <property type="protein sequence ID" value="WDE00442.1"/>
    <property type="molecule type" value="Genomic_DNA"/>
</dbReference>